<dbReference type="Pfam" id="PF19746">
    <property type="entry name" value="DUF6233"/>
    <property type="match status" value="1"/>
</dbReference>
<proteinExistence type="predicted"/>
<reference evidence="2" key="1">
    <citation type="journal article" date="2019" name="Int. J. Syst. Evol. Microbiol.">
        <title>The Global Catalogue of Microorganisms (GCM) 10K type strain sequencing project: providing services to taxonomists for standard genome sequencing and annotation.</title>
        <authorList>
            <consortium name="The Broad Institute Genomics Platform"/>
            <consortium name="The Broad Institute Genome Sequencing Center for Infectious Disease"/>
            <person name="Wu L."/>
            <person name="Ma J."/>
        </authorList>
    </citation>
    <scope>NUCLEOTIDE SEQUENCE [LARGE SCALE GENOMIC DNA]</scope>
    <source>
        <strain evidence="2">JCM 16374</strain>
    </source>
</reference>
<keyword evidence="2" id="KW-1185">Reference proteome</keyword>
<dbReference type="Proteomes" id="UP001500994">
    <property type="component" value="Unassembled WGS sequence"/>
</dbReference>
<evidence type="ECO:0000313" key="1">
    <source>
        <dbReference type="EMBL" id="GAA2687197.1"/>
    </source>
</evidence>
<sequence>MTDEDGTPPSAPIAEITLPDGQMLRAPVVRRRRDRSGIWWYDLLVELPDAEFDRRRGPQLVTRTVPISAPYPVVQPVAGQSYVSLDPPPPEERQRWRVDDAPHWMRADLLIHRPDCAQTRSTQAITDTQAMEMLADPEIAVACEVCSPDAVLRHLR</sequence>
<comment type="caution">
    <text evidence="1">The sequence shown here is derived from an EMBL/GenBank/DDBJ whole genome shotgun (WGS) entry which is preliminary data.</text>
</comment>
<dbReference type="RefSeq" id="WP_344583542.1">
    <property type="nucleotide sequence ID" value="NZ_BAAARK010000040.1"/>
</dbReference>
<dbReference type="EMBL" id="BAAARK010000040">
    <property type="protein sequence ID" value="GAA2687197.1"/>
    <property type="molecule type" value="Genomic_DNA"/>
</dbReference>
<protein>
    <submittedName>
        <fullName evidence="1">Uncharacterized protein</fullName>
    </submittedName>
</protein>
<name>A0ABP6F9F5_9ACTN</name>
<gene>
    <name evidence="1" type="ORF">GCM10009864_71190</name>
</gene>
<organism evidence="1 2">
    <name type="scientific">Streptomyces lunalinharesii</name>
    <dbReference type="NCBI Taxonomy" id="333384"/>
    <lineage>
        <taxon>Bacteria</taxon>
        <taxon>Bacillati</taxon>
        <taxon>Actinomycetota</taxon>
        <taxon>Actinomycetes</taxon>
        <taxon>Kitasatosporales</taxon>
        <taxon>Streptomycetaceae</taxon>
        <taxon>Streptomyces</taxon>
    </lineage>
</organism>
<dbReference type="InterPro" id="IPR046200">
    <property type="entry name" value="DUF6233"/>
</dbReference>
<accession>A0ABP6F9F5</accession>
<evidence type="ECO:0000313" key="2">
    <source>
        <dbReference type="Proteomes" id="UP001500994"/>
    </source>
</evidence>